<dbReference type="PANTHER" id="PTHR20963:SF18">
    <property type="entry name" value="ACID PHOSPHATASE PHO11-RELATED"/>
    <property type="match status" value="1"/>
</dbReference>
<dbReference type="Proteomes" id="UP000191144">
    <property type="component" value="Chromosome A"/>
</dbReference>
<dbReference type="OrthoDB" id="6509975at2759"/>
<dbReference type="InterPro" id="IPR016274">
    <property type="entry name" value="Histidine_acid_Pase_euk"/>
</dbReference>
<dbReference type="InterPro" id="IPR029033">
    <property type="entry name" value="His_PPase_superfam"/>
</dbReference>
<sequence>MSLQNCILLALAGVHTAHALNIPKKFKADLYNIGTQEHLFPYLGGAGPYFSYPENYGIPIDTPSGCEISQIQLLARHGERYPSLSKGKKLLKTWNTLQNFPDEFNGSLSFINDDYEFFIQDMDNLEMETTTENSVNAINPYTGEMNAKKHAQEFLAQYADFLEDNREFAVFAAGSQRVHDTAQYFIESLGDKFNISLQVVSEEASSGANTLSPGYSCPGWDPEDNEDIISKYSTSYLKDIAQRLNGENPGLNLTKTDASNLFTWCAFELNARGYSEICNVFTPEELIRYSYYNDLTAYYEDGPGYPMIQAVGALYLNASIKLLEQSEELDQRVWLSFTHDTDILNYLTTLGLFDDGKKLDPTYTPFRDHVFHKSWFIPQGARVYTQKFSCSNDSYVRYVVNDAVIPLENCSDGPGFSCEAKKFYKYAKERTANQDFFQACNVSSVSNTTELTFFWDWNTTHYNATLLRQ</sequence>
<keyword evidence="10" id="KW-1185">Reference proteome</keyword>
<keyword evidence="8" id="KW-0732">Signal</keyword>
<protein>
    <recommendedName>
        <fullName evidence="3">acid phosphatase</fullName>
        <ecNumber evidence="3">3.1.3.2</ecNumber>
    </recommendedName>
</protein>
<evidence type="ECO:0000313" key="9">
    <source>
        <dbReference type="EMBL" id="SCU79277.1"/>
    </source>
</evidence>
<evidence type="ECO:0000256" key="1">
    <source>
        <dbReference type="ARBA" id="ARBA00000032"/>
    </source>
</evidence>
<accession>A0A1G4IRA1</accession>
<name>A0A1G4IRA1_9SACH</name>
<dbReference type="PROSITE" id="PS00778">
    <property type="entry name" value="HIS_ACID_PHOSPHAT_2"/>
    <property type="match status" value="1"/>
</dbReference>
<comment type="catalytic activity">
    <reaction evidence="1">
        <text>a phosphate monoester + H2O = an alcohol + phosphate</text>
        <dbReference type="Rhea" id="RHEA:15017"/>
        <dbReference type="ChEBI" id="CHEBI:15377"/>
        <dbReference type="ChEBI" id="CHEBI:30879"/>
        <dbReference type="ChEBI" id="CHEBI:43474"/>
        <dbReference type="ChEBI" id="CHEBI:67140"/>
        <dbReference type="EC" id="3.1.3.2"/>
    </reaction>
</comment>
<evidence type="ECO:0000256" key="8">
    <source>
        <dbReference type="SAM" id="SignalP"/>
    </source>
</evidence>
<dbReference type="GO" id="GO:0009277">
    <property type="term" value="C:fungal-type cell wall"/>
    <property type="evidence" value="ECO:0007669"/>
    <property type="project" value="TreeGrafter"/>
</dbReference>
<dbReference type="InterPro" id="IPR033379">
    <property type="entry name" value="Acid_Pase_AS"/>
</dbReference>
<evidence type="ECO:0000256" key="4">
    <source>
        <dbReference type="ARBA" id="ARBA00022801"/>
    </source>
</evidence>
<organism evidence="9 10">
    <name type="scientific">Lachancea meyersii CBS 8951</name>
    <dbReference type="NCBI Taxonomy" id="1266667"/>
    <lineage>
        <taxon>Eukaryota</taxon>
        <taxon>Fungi</taxon>
        <taxon>Dikarya</taxon>
        <taxon>Ascomycota</taxon>
        <taxon>Saccharomycotina</taxon>
        <taxon>Saccharomycetes</taxon>
        <taxon>Saccharomycetales</taxon>
        <taxon>Saccharomycetaceae</taxon>
        <taxon>Lachancea</taxon>
    </lineage>
</organism>
<feature type="active site" description="Nucleophile" evidence="6">
    <location>
        <position position="77"/>
    </location>
</feature>
<dbReference type="Gene3D" id="3.40.50.1240">
    <property type="entry name" value="Phosphoglycerate mutase-like"/>
    <property type="match status" value="1"/>
</dbReference>
<keyword evidence="7" id="KW-1015">Disulfide bond</keyword>
<feature type="signal peptide" evidence="8">
    <location>
        <begin position="1"/>
        <end position="19"/>
    </location>
</feature>
<feature type="disulfide bond" evidence="7">
    <location>
        <begin position="217"/>
        <end position="440"/>
    </location>
</feature>
<dbReference type="CDD" id="cd07061">
    <property type="entry name" value="HP_HAP_like"/>
    <property type="match status" value="1"/>
</dbReference>
<feature type="disulfide bond" evidence="7">
    <location>
        <begin position="265"/>
        <end position="278"/>
    </location>
</feature>
<comment type="similarity">
    <text evidence="2">Belongs to the histidine acid phosphatase family.</text>
</comment>
<evidence type="ECO:0000256" key="3">
    <source>
        <dbReference type="ARBA" id="ARBA00012646"/>
    </source>
</evidence>
<feature type="disulfide bond" evidence="7">
    <location>
        <begin position="66"/>
        <end position="390"/>
    </location>
</feature>
<dbReference type="FunFam" id="3.40.50.1240:FF:000021">
    <property type="entry name" value="Acid phosphatase"/>
    <property type="match status" value="1"/>
</dbReference>
<dbReference type="InterPro" id="IPR000560">
    <property type="entry name" value="His_Pase_clade-2"/>
</dbReference>
<keyword evidence="5" id="KW-0325">Glycoprotein</keyword>
<dbReference type="EMBL" id="LT598483">
    <property type="protein sequence ID" value="SCU79277.1"/>
    <property type="molecule type" value="Genomic_DNA"/>
</dbReference>
<feature type="disulfide bond" evidence="7">
    <location>
        <begin position="410"/>
        <end position="418"/>
    </location>
</feature>
<reference evidence="10" key="1">
    <citation type="submission" date="2016-03" db="EMBL/GenBank/DDBJ databases">
        <authorList>
            <person name="Devillers Hugo."/>
        </authorList>
    </citation>
    <scope>NUCLEOTIDE SEQUENCE [LARGE SCALE GENOMIC DNA]</scope>
</reference>
<evidence type="ECO:0000313" key="10">
    <source>
        <dbReference type="Proteomes" id="UP000191144"/>
    </source>
</evidence>
<dbReference type="PIRSF" id="PIRSF000894">
    <property type="entry name" value="Acid_phosphatase"/>
    <property type="match status" value="1"/>
</dbReference>
<feature type="active site" description="Proton donor" evidence="6">
    <location>
        <position position="340"/>
    </location>
</feature>
<dbReference type="EC" id="3.1.3.2" evidence="3"/>
<dbReference type="PROSITE" id="PS00616">
    <property type="entry name" value="HIS_ACID_PHOSPHAT_1"/>
    <property type="match status" value="1"/>
</dbReference>
<dbReference type="PANTHER" id="PTHR20963">
    <property type="entry name" value="MULTIPLE INOSITOL POLYPHOSPHATE PHOSPHATASE-RELATED"/>
    <property type="match status" value="1"/>
</dbReference>
<dbReference type="Pfam" id="PF00328">
    <property type="entry name" value="His_Phos_2"/>
    <property type="match status" value="1"/>
</dbReference>
<evidence type="ECO:0000256" key="2">
    <source>
        <dbReference type="ARBA" id="ARBA00005375"/>
    </source>
</evidence>
<dbReference type="GO" id="GO:0003993">
    <property type="term" value="F:acid phosphatase activity"/>
    <property type="evidence" value="ECO:0007669"/>
    <property type="project" value="UniProtKB-EC"/>
</dbReference>
<dbReference type="AlphaFoldDB" id="A0A1G4IRA1"/>
<evidence type="ECO:0000256" key="7">
    <source>
        <dbReference type="PIRSR" id="PIRSR000894-2"/>
    </source>
</evidence>
<evidence type="ECO:0000256" key="5">
    <source>
        <dbReference type="ARBA" id="ARBA00023180"/>
    </source>
</evidence>
<gene>
    <name evidence="9" type="ORF">LAME_0A08042G</name>
</gene>
<keyword evidence="4" id="KW-0378">Hydrolase</keyword>
<feature type="chain" id="PRO_5009235670" description="acid phosphatase" evidence="8">
    <location>
        <begin position="20"/>
        <end position="469"/>
    </location>
</feature>
<dbReference type="SUPFAM" id="SSF53254">
    <property type="entry name" value="Phosphoglycerate mutase-like"/>
    <property type="match status" value="1"/>
</dbReference>
<evidence type="ECO:0000256" key="6">
    <source>
        <dbReference type="PIRSR" id="PIRSR000894-1"/>
    </source>
</evidence>
<proteinExistence type="inferred from homology"/>